<dbReference type="EMBL" id="ADVL01000061">
    <property type="protein sequence ID" value="EFH13461.1"/>
    <property type="molecule type" value="Genomic_DNA"/>
</dbReference>
<feature type="modified residue" description="4-aspartylphosphate" evidence="9">
    <location>
        <position position="63"/>
    </location>
</feature>
<evidence type="ECO:0000256" key="6">
    <source>
        <dbReference type="ARBA" id="ARBA00022777"/>
    </source>
</evidence>
<dbReference type="SUPFAM" id="SSF55785">
    <property type="entry name" value="PYP-like sensor domain (PAS domain)"/>
    <property type="match status" value="1"/>
</dbReference>
<organism evidence="13 14">
    <name type="scientific">Pseudoroseomonas cervicalis ATCC 49957</name>
    <dbReference type="NCBI Taxonomy" id="525371"/>
    <lineage>
        <taxon>Bacteria</taxon>
        <taxon>Pseudomonadati</taxon>
        <taxon>Pseudomonadota</taxon>
        <taxon>Alphaproteobacteria</taxon>
        <taxon>Acetobacterales</taxon>
        <taxon>Roseomonadaceae</taxon>
        <taxon>Roseomonas</taxon>
    </lineage>
</organism>
<dbReference type="CDD" id="cd17569">
    <property type="entry name" value="REC_HupR-like"/>
    <property type="match status" value="1"/>
</dbReference>
<dbReference type="Proteomes" id="UP000005324">
    <property type="component" value="Unassembled WGS sequence"/>
</dbReference>
<dbReference type="NCBIfam" id="TIGR00229">
    <property type="entry name" value="sensory_box"/>
    <property type="match status" value="1"/>
</dbReference>
<evidence type="ECO:0000256" key="5">
    <source>
        <dbReference type="ARBA" id="ARBA00022741"/>
    </source>
</evidence>
<evidence type="ECO:0000313" key="14">
    <source>
        <dbReference type="Proteomes" id="UP000005324"/>
    </source>
</evidence>
<feature type="modified residue" description="4-aspartylphosphate" evidence="9">
    <location>
        <position position="568"/>
    </location>
</feature>
<comment type="catalytic activity">
    <reaction evidence="1">
        <text>ATP + protein L-histidine = ADP + protein N-phospho-L-histidine.</text>
        <dbReference type="EC" id="2.7.13.3"/>
    </reaction>
</comment>
<feature type="domain" description="Response regulatory" evidence="11">
    <location>
        <begin position="518"/>
        <end position="628"/>
    </location>
</feature>
<dbReference type="HOGENOM" id="CLU_000445_114_51_5"/>
<dbReference type="EC" id="2.7.13.3" evidence="2"/>
<dbReference type="SMART" id="SM00448">
    <property type="entry name" value="REC"/>
    <property type="match status" value="2"/>
</dbReference>
<dbReference type="PROSITE" id="PS50109">
    <property type="entry name" value="HIS_KIN"/>
    <property type="match status" value="1"/>
</dbReference>
<dbReference type="InterPro" id="IPR003594">
    <property type="entry name" value="HATPase_dom"/>
</dbReference>
<dbReference type="InterPro" id="IPR000014">
    <property type="entry name" value="PAS"/>
</dbReference>
<dbReference type="InterPro" id="IPR000700">
    <property type="entry name" value="PAS-assoc_C"/>
</dbReference>
<dbReference type="PROSITE" id="PS50113">
    <property type="entry name" value="PAC"/>
    <property type="match status" value="1"/>
</dbReference>
<feature type="domain" description="PAC" evidence="12">
    <location>
        <begin position="211"/>
        <end position="265"/>
    </location>
</feature>
<dbReference type="Pfam" id="PF00512">
    <property type="entry name" value="HisKA"/>
    <property type="match status" value="1"/>
</dbReference>
<dbReference type="InterPro" id="IPR011006">
    <property type="entry name" value="CheY-like_superfamily"/>
</dbReference>
<dbReference type="Gene3D" id="3.30.450.20">
    <property type="entry name" value="PAS domain"/>
    <property type="match status" value="1"/>
</dbReference>
<dbReference type="SUPFAM" id="SSF47384">
    <property type="entry name" value="Homodimeric domain of signal transducing histidine kinase"/>
    <property type="match status" value="1"/>
</dbReference>
<reference evidence="13 14" key="1">
    <citation type="submission" date="2010-04" db="EMBL/GenBank/DDBJ databases">
        <authorList>
            <person name="Qin X."/>
            <person name="Bachman B."/>
            <person name="Battles P."/>
            <person name="Bell A."/>
            <person name="Bess C."/>
            <person name="Bickham C."/>
            <person name="Chaboub L."/>
            <person name="Chen D."/>
            <person name="Coyle M."/>
            <person name="Deiros D.R."/>
            <person name="Dinh H."/>
            <person name="Forbes L."/>
            <person name="Fowler G."/>
            <person name="Francisco L."/>
            <person name="Fu Q."/>
            <person name="Gubbala S."/>
            <person name="Hale W."/>
            <person name="Han Y."/>
            <person name="Hemphill L."/>
            <person name="Highlander S.K."/>
            <person name="Hirani K."/>
            <person name="Hogues M."/>
            <person name="Jackson L."/>
            <person name="Jakkamsetti A."/>
            <person name="Javaid M."/>
            <person name="Jiang H."/>
            <person name="Korchina V."/>
            <person name="Kovar C."/>
            <person name="Lara F."/>
            <person name="Lee S."/>
            <person name="Mata R."/>
            <person name="Mathew T."/>
            <person name="Moen C."/>
            <person name="Morales K."/>
            <person name="Munidasa M."/>
            <person name="Nazareth L."/>
            <person name="Ngo R."/>
            <person name="Nguyen L."/>
            <person name="Okwuonu G."/>
            <person name="Ongeri F."/>
            <person name="Patil S."/>
            <person name="Petrosino J."/>
            <person name="Pham C."/>
            <person name="Pham P."/>
            <person name="Pu L.-L."/>
            <person name="Puazo M."/>
            <person name="Raj R."/>
            <person name="Reid J."/>
            <person name="Rouhana J."/>
            <person name="Saada N."/>
            <person name="Shang Y."/>
            <person name="Simmons D."/>
            <person name="Thornton R."/>
            <person name="Warren J."/>
            <person name="Weissenberger G."/>
            <person name="Zhang J."/>
            <person name="Zhang L."/>
            <person name="Zhou C."/>
            <person name="Zhu D."/>
            <person name="Muzny D."/>
            <person name="Worley K."/>
            <person name="Gibbs R."/>
        </authorList>
    </citation>
    <scope>NUCLEOTIDE SEQUENCE [LARGE SCALE GENOMIC DNA]</scope>
    <source>
        <strain evidence="13 14">ATCC 49957</strain>
    </source>
</reference>
<evidence type="ECO:0000259" key="10">
    <source>
        <dbReference type="PROSITE" id="PS50109"/>
    </source>
</evidence>
<proteinExistence type="predicted"/>
<dbReference type="SUPFAM" id="SSF55874">
    <property type="entry name" value="ATPase domain of HSP90 chaperone/DNA topoisomerase II/histidine kinase"/>
    <property type="match status" value="1"/>
</dbReference>
<dbReference type="PRINTS" id="PR00344">
    <property type="entry name" value="BCTRLSENSOR"/>
</dbReference>
<dbReference type="InterPro" id="IPR036890">
    <property type="entry name" value="HATPase_C_sf"/>
</dbReference>
<dbReference type="GO" id="GO:0005524">
    <property type="term" value="F:ATP binding"/>
    <property type="evidence" value="ECO:0007669"/>
    <property type="project" value="UniProtKB-KW"/>
</dbReference>
<keyword evidence="14" id="KW-1185">Reference proteome</keyword>
<comment type="caution">
    <text evidence="13">The sequence shown here is derived from an EMBL/GenBank/DDBJ whole genome shotgun (WGS) entry which is preliminary data.</text>
</comment>
<dbReference type="SMART" id="SM00388">
    <property type="entry name" value="HisKA"/>
    <property type="match status" value="1"/>
</dbReference>
<keyword evidence="3 9" id="KW-0597">Phosphoprotein</keyword>
<keyword evidence="6" id="KW-0418">Kinase</keyword>
<dbReference type="Pfam" id="PF02518">
    <property type="entry name" value="HATPase_c"/>
    <property type="match status" value="1"/>
</dbReference>
<keyword evidence="8" id="KW-0902">Two-component regulatory system</keyword>
<dbReference type="PROSITE" id="PS50110">
    <property type="entry name" value="RESPONSE_REGULATORY"/>
    <property type="match status" value="2"/>
</dbReference>
<dbReference type="InterPro" id="IPR003661">
    <property type="entry name" value="HisK_dim/P_dom"/>
</dbReference>
<dbReference type="Pfam" id="PF08448">
    <property type="entry name" value="PAS_4"/>
    <property type="match status" value="1"/>
</dbReference>
<dbReference type="InterPro" id="IPR005467">
    <property type="entry name" value="His_kinase_dom"/>
</dbReference>
<protein>
    <recommendedName>
        <fullName evidence="2">histidine kinase</fullName>
        <ecNumber evidence="2">2.7.13.3</ecNumber>
    </recommendedName>
</protein>
<evidence type="ECO:0000256" key="1">
    <source>
        <dbReference type="ARBA" id="ARBA00000085"/>
    </source>
</evidence>
<dbReference type="PANTHER" id="PTHR43065">
    <property type="entry name" value="SENSOR HISTIDINE KINASE"/>
    <property type="match status" value="1"/>
</dbReference>
<dbReference type="InterPro" id="IPR035965">
    <property type="entry name" value="PAS-like_dom_sf"/>
</dbReference>
<evidence type="ECO:0000259" key="12">
    <source>
        <dbReference type="PROSITE" id="PS50113"/>
    </source>
</evidence>
<dbReference type="PANTHER" id="PTHR43065:SF46">
    <property type="entry name" value="C4-DICARBOXYLATE TRANSPORT SENSOR PROTEIN DCTB"/>
    <property type="match status" value="1"/>
</dbReference>
<name>D5RGU9_9PROT</name>
<feature type="domain" description="Histidine kinase" evidence="10">
    <location>
        <begin position="278"/>
        <end position="497"/>
    </location>
</feature>
<dbReference type="SMART" id="SM00387">
    <property type="entry name" value="HATPase_c"/>
    <property type="match status" value="1"/>
</dbReference>
<evidence type="ECO:0000256" key="3">
    <source>
        <dbReference type="ARBA" id="ARBA00022553"/>
    </source>
</evidence>
<keyword evidence="5" id="KW-0547">Nucleotide-binding</keyword>
<accession>D5RGU9</accession>
<evidence type="ECO:0000256" key="9">
    <source>
        <dbReference type="PROSITE-ProRule" id="PRU00169"/>
    </source>
</evidence>
<evidence type="ECO:0000256" key="2">
    <source>
        <dbReference type="ARBA" id="ARBA00012438"/>
    </source>
</evidence>
<evidence type="ECO:0000259" key="11">
    <source>
        <dbReference type="PROSITE" id="PS50110"/>
    </source>
</evidence>
<keyword evidence="7" id="KW-0067">ATP-binding</keyword>
<dbReference type="CDD" id="cd00082">
    <property type="entry name" value="HisKA"/>
    <property type="match status" value="1"/>
</dbReference>
<dbReference type="Pfam" id="PF00072">
    <property type="entry name" value="Response_reg"/>
    <property type="match status" value="2"/>
</dbReference>
<dbReference type="Gene3D" id="3.40.50.2300">
    <property type="match status" value="2"/>
</dbReference>
<dbReference type="AlphaFoldDB" id="D5RGU9"/>
<dbReference type="GO" id="GO:0000155">
    <property type="term" value="F:phosphorelay sensor kinase activity"/>
    <property type="evidence" value="ECO:0007669"/>
    <property type="project" value="InterPro"/>
</dbReference>
<dbReference type="InterPro" id="IPR001789">
    <property type="entry name" value="Sig_transdc_resp-reg_receiver"/>
</dbReference>
<evidence type="ECO:0000313" key="13">
    <source>
        <dbReference type="EMBL" id="EFH13461.1"/>
    </source>
</evidence>
<dbReference type="InterPro" id="IPR036097">
    <property type="entry name" value="HisK_dim/P_sf"/>
</dbReference>
<dbReference type="Gene3D" id="1.10.287.130">
    <property type="match status" value="1"/>
</dbReference>
<keyword evidence="4 13" id="KW-0808">Transferase</keyword>
<sequence length="630" mass="67674">MKTMSPLLEEPPATLLLVDDEPEILVALSDLFEDEFRVLTAPSGPAGLEILAREPDVHVILSDQRMPEMTGDAFLAQARRASRAEALLLTGYADLEAVISAVNLGRIAGYAPKPWEPAALLSMVRGAVERYRLARALETERALLQGLLASSADALSFKDAQGRFVRLNAVKAAGLGRAPGDCLGLDEAGTLPEPARAALREAERAALSGGRPVELVEQRLGEGGAPRWMRVSRIPILDGAGRPAHLATIEHDMTEQRALEERLHQAEKMQALGTMAGGVAHDFNNLLTAILGSLELLLHSGLSDARQEKLVKNAIMAAERGSTLTQRLLSFSRKRELQLKATDINQLVLDMDELLLRSIGQAELQRSLDAALWPAMVDPEQLGLALLNLCINSRDAMPEGGRITITTRNLQVGEEAVPDLAAGDYVAIAVTDTGEGMPPAILAQAFEPFFTTKEVGKGTGLGLSMVYGLTRQSGGTAAIRSAPGEGTTVELFLPRAERLEPERDEDGAVPPALWHSATVLVVDDDPAVRGVTATFLADLGHRVVEVAEGEAALRVLAERADIGLLVSDVAMPRMHGTELAERARALRPALPVLLLTGYADPQMAPQRYPVLRKPFRLGDLSRCVAQLLAR</sequence>
<evidence type="ECO:0000256" key="7">
    <source>
        <dbReference type="ARBA" id="ARBA00022840"/>
    </source>
</evidence>
<feature type="domain" description="Response regulatory" evidence="11">
    <location>
        <begin position="14"/>
        <end position="128"/>
    </location>
</feature>
<gene>
    <name evidence="13" type="ORF">HMPREF0731_0308</name>
</gene>
<dbReference type="InterPro" id="IPR004358">
    <property type="entry name" value="Sig_transdc_His_kin-like_C"/>
</dbReference>
<dbReference type="Gene3D" id="3.30.565.10">
    <property type="entry name" value="Histidine kinase-like ATPase, C-terminal domain"/>
    <property type="match status" value="1"/>
</dbReference>
<dbReference type="SUPFAM" id="SSF52172">
    <property type="entry name" value="CheY-like"/>
    <property type="match status" value="2"/>
</dbReference>
<evidence type="ECO:0000256" key="8">
    <source>
        <dbReference type="ARBA" id="ARBA00023012"/>
    </source>
</evidence>
<evidence type="ECO:0000256" key="4">
    <source>
        <dbReference type="ARBA" id="ARBA00022679"/>
    </source>
</evidence>
<dbReference type="InterPro" id="IPR013656">
    <property type="entry name" value="PAS_4"/>
</dbReference>